<accession>A0A3M3K231</accession>
<dbReference type="Pfam" id="PF00672">
    <property type="entry name" value="HAMP"/>
    <property type="match status" value="1"/>
</dbReference>
<evidence type="ECO:0000259" key="2">
    <source>
        <dbReference type="PROSITE" id="PS50885"/>
    </source>
</evidence>
<dbReference type="InterPro" id="IPR003660">
    <property type="entry name" value="HAMP_dom"/>
</dbReference>
<name>A0A3M3K231_PSECA</name>
<comment type="caution">
    <text evidence="3">The sequence shown here is derived from an EMBL/GenBank/DDBJ whole genome shotgun (WGS) entry which is preliminary data.</text>
</comment>
<keyword evidence="1" id="KW-0472">Membrane</keyword>
<organism evidence="3 4">
    <name type="scientific">Pseudomonas cannabina</name>
    <dbReference type="NCBI Taxonomy" id="86840"/>
    <lineage>
        <taxon>Bacteria</taxon>
        <taxon>Pseudomonadati</taxon>
        <taxon>Pseudomonadota</taxon>
        <taxon>Gammaproteobacteria</taxon>
        <taxon>Pseudomonadales</taxon>
        <taxon>Pseudomonadaceae</taxon>
        <taxon>Pseudomonas</taxon>
    </lineage>
</organism>
<gene>
    <name evidence="3" type="ORF">ALQ64_04548</name>
</gene>
<dbReference type="Proteomes" id="UP000281372">
    <property type="component" value="Unassembled WGS sequence"/>
</dbReference>
<feature type="non-terminal residue" evidence="3">
    <location>
        <position position="1"/>
    </location>
</feature>
<dbReference type="PROSITE" id="PS50885">
    <property type="entry name" value="HAMP"/>
    <property type="match status" value="1"/>
</dbReference>
<dbReference type="RefSeq" id="WP_147464750.1">
    <property type="nucleotide sequence ID" value="NZ_RBOW01001022.1"/>
</dbReference>
<evidence type="ECO:0000256" key="1">
    <source>
        <dbReference type="SAM" id="Phobius"/>
    </source>
</evidence>
<keyword evidence="1" id="KW-1133">Transmembrane helix</keyword>
<dbReference type="Gene3D" id="6.10.340.10">
    <property type="match status" value="1"/>
</dbReference>
<protein>
    <submittedName>
        <fullName evidence="3">Methyl-accepting chemotaxis protein</fullName>
    </submittedName>
</protein>
<dbReference type="EMBL" id="RBOW01001022">
    <property type="protein sequence ID" value="RMN17037.1"/>
    <property type="molecule type" value="Genomic_DNA"/>
</dbReference>
<proteinExistence type="predicted"/>
<dbReference type="AlphaFoldDB" id="A0A3M3K231"/>
<dbReference type="GO" id="GO:0007165">
    <property type="term" value="P:signal transduction"/>
    <property type="evidence" value="ECO:0007669"/>
    <property type="project" value="InterPro"/>
</dbReference>
<evidence type="ECO:0000313" key="3">
    <source>
        <dbReference type="EMBL" id="RMN17037.1"/>
    </source>
</evidence>
<evidence type="ECO:0000313" key="4">
    <source>
        <dbReference type="Proteomes" id="UP000281372"/>
    </source>
</evidence>
<keyword evidence="1" id="KW-0812">Transmembrane</keyword>
<dbReference type="GO" id="GO:0016020">
    <property type="term" value="C:membrane"/>
    <property type="evidence" value="ECO:0007669"/>
    <property type="project" value="InterPro"/>
</dbReference>
<feature type="transmembrane region" description="Helical" evidence="1">
    <location>
        <begin position="6"/>
        <end position="24"/>
    </location>
</feature>
<feature type="domain" description="HAMP" evidence="2">
    <location>
        <begin position="21"/>
        <end position="75"/>
    </location>
</feature>
<sequence>LAWLQIPMLLVLLVLMIVALRTLMNRLGVLKANIDTLSAGDADRTRRITVNGHDEVDQVGESVNNFIAYLQRMMLDVSSSTRDIASGIEQLRSQASVT</sequence>
<feature type="non-terminal residue" evidence="3">
    <location>
        <position position="98"/>
    </location>
</feature>
<dbReference type="SMART" id="SM00304">
    <property type="entry name" value="HAMP"/>
    <property type="match status" value="1"/>
</dbReference>
<reference evidence="3 4" key="1">
    <citation type="submission" date="2018-08" db="EMBL/GenBank/DDBJ databases">
        <title>Recombination of ecologically and evolutionarily significant loci maintains genetic cohesion in the Pseudomonas syringae species complex.</title>
        <authorList>
            <person name="Dillon M."/>
            <person name="Thakur S."/>
            <person name="Almeida R.N.D."/>
            <person name="Weir B.S."/>
            <person name="Guttman D.S."/>
        </authorList>
    </citation>
    <scope>NUCLEOTIDE SEQUENCE [LARGE SCALE GENOMIC DNA]</scope>
    <source>
        <strain evidence="3 4">ICMP 2821</strain>
    </source>
</reference>